<feature type="transmembrane region" description="Helical" evidence="1">
    <location>
        <begin position="6"/>
        <end position="24"/>
    </location>
</feature>
<dbReference type="RefSeq" id="WP_176757910.1">
    <property type="nucleotide sequence ID" value="NZ_FMZA01000009.1"/>
</dbReference>
<keyword evidence="3" id="KW-0378">Hydrolase</keyword>
<name>A0A1G6MA77_9BACL</name>
<evidence type="ECO:0000313" key="3">
    <source>
        <dbReference type="EMBL" id="SDC52498.1"/>
    </source>
</evidence>
<proteinExistence type="predicted"/>
<reference evidence="3 4" key="1">
    <citation type="submission" date="2016-10" db="EMBL/GenBank/DDBJ databases">
        <authorList>
            <person name="de Groot N.N."/>
        </authorList>
    </citation>
    <scope>NUCLEOTIDE SEQUENCE [LARGE SCALE GENOMIC DNA]</scope>
    <source>
        <strain evidence="3 4">DSM 45514</strain>
    </source>
</reference>
<evidence type="ECO:0000313" key="4">
    <source>
        <dbReference type="Proteomes" id="UP000199387"/>
    </source>
</evidence>
<evidence type="ECO:0000256" key="1">
    <source>
        <dbReference type="SAM" id="Phobius"/>
    </source>
</evidence>
<feature type="transmembrane region" description="Helical" evidence="1">
    <location>
        <begin position="215"/>
        <end position="236"/>
    </location>
</feature>
<feature type="transmembrane region" description="Helical" evidence="1">
    <location>
        <begin position="136"/>
        <end position="155"/>
    </location>
</feature>
<dbReference type="STRING" id="1236220.SAMN04488112_10984"/>
<protein>
    <submittedName>
        <fullName evidence="3">CAAX protease self-immunity</fullName>
    </submittedName>
</protein>
<organism evidence="3 4">
    <name type="scientific">Melghirimyces thermohalophilus</name>
    <dbReference type="NCBI Taxonomy" id="1236220"/>
    <lineage>
        <taxon>Bacteria</taxon>
        <taxon>Bacillati</taxon>
        <taxon>Bacillota</taxon>
        <taxon>Bacilli</taxon>
        <taxon>Bacillales</taxon>
        <taxon>Thermoactinomycetaceae</taxon>
        <taxon>Melghirimyces</taxon>
    </lineage>
</organism>
<feature type="transmembrane region" description="Helical" evidence="1">
    <location>
        <begin position="306"/>
        <end position="323"/>
    </location>
</feature>
<accession>A0A1G6MA77</accession>
<keyword evidence="4" id="KW-1185">Reference proteome</keyword>
<evidence type="ECO:0000259" key="2">
    <source>
        <dbReference type="Pfam" id="PF02517"/>
    </source>
</evidence>
<dbReference type="GO" id="GO:0004175">
    <property type="term" value="F:endopeptidase activity"/>
    <property type="evidence" value="ECO:0007669"/>
    <property type="project" value="UniProtKB-ARBA"/>
</dbReference>
<dbReference type="EMBL" id="FMZA01000009">
    <property type="protein sequence ID" value="SDC52498.1"/>
    <property type="molecule type" value="Genomic_DNA"/>
</dbReference>
<sequence length="351" mass="38182">MTEVLGVILQFMPLIILLLLANGAEKLRRMEPSRRSGTSMVLTVLSYSLLAVTFVILLLAGILLTLLGWLHRQGDSPVLTIPGAAPELARQITEALPLIGAGFWIPSLLGLLLLIPPVRRLIARFLPVDVSSRVHTISLSSSMLIWMYFFFFLAIGLQTITQLTSGQSANPAPTLWAQQITFFLLALVGVGWLIRRNLRDSFRRLGLKRPTWHHVTVGITSGLILVAGALLLQSLASWLGFPGDPQVEKLTDQLLGPLYGSIWGILTLGLSAALGEEAVFRGAILPRFGLIYTSLLFALVHSNYGLSISTLVVFVVGLVLGLLRLRYDTTTTMVVHATYNITLGLIAAASV</sequence>
<feature type="transmembrane region" description="Helical" evidence="1">
    <location>
        <begin position="175"/>
        <end position="194"/>
    </location>
</feature>
<feature type="transmembrane region" description="Helical" evidence="1">
    <location>
        <begin position="256"/>
        <end position="275"/>
    </location>
</feature>
<feature type="transmembrane region" description="Helical" evidence="1">
    <location>
        <begin position="44"/>
        <end position="70"/>
    </location>
</feature>
<dbReference type="GO" id="GO:0080120">
    <property type="term" value="P:CAAX-box protein maturation"/>
    <property type="evidence" value="ECO:0007669"/>
    <property type="project" value="UniProtKB-ARBA"/>
</dbReference>
<keyword evidence="3" id="KW-0645">Protease</keyword>
<dbReference type="Proteomes" id="UP000199387">
    <property type="component" value="Unassembled WGS sequence"/>
</dbReference>
<dbReference type="InterPro" id="IPR003675">
    <property type="entry name" value="Rce1/LyrA-like_dom"/>
</dbReference>
<keyword evidence="1" id="KW-1133">Transmembrane helix</keyword>
<dbReference type="AlphaFoldDB" id="A0A1G6MA77"/>
<feature type="domain" description="CAAX prenyl protease 2/Lysostaphin resistance protein A-like" evidence="2">
    <location>
        <begin position="261"/>
        <end position="341"/>
    </location>
</feature>
<dbReference type="Pfam" id="PF02517">
    <property type="entry name" value="Rce1-like"/>
    <property type="match status" value="1"/>
</dbReference>
<feature type="transmembrane region" description="Helical" evidence="1">
    <location>
        <begin position="95"/>
        <end position="115"/>
    </location>
</feature>
<dbReference type="GO" id="GO:0006508">
    <property type="term" value="P:proteolysis"/>
    <property type="evidence" value="ECO:0007669"/>
    <property type="project" value="UniProtKB-KW"/>
</dbReference>
<gene>
    <name evidence="3" type="ORF">SAMN04488112_10984</name>
</gene>
<keyword evidence="1" id="KW-0472">Membrane</keyword>
<keyword evidence="1" id="KW-0812">Transmembrane</keyword>
<feature type="transmembrane region" description="Helical" evidence="1">
    <location>
        <begin position="282"/>
        <end position="300"/>
    </location>
</feature>